<reference evidence="1" key="2">
    <citation type="journal article" date="2015" name="Fish Shellfish Immunol.">
        <title>Early steps in the European eel (Anguilla anguilla)-Vibrio vulnificus interaction in the gills: Role of the RtxA13 toxin.</title>
        <authorList>
            <person name="Callol A."/>
            <person name="Pajuelo D."/>
            <person name="Ebbesson L."/>
            <person name="Teles M."/>
            <person name="MacKenzie S."/>
            <person name="Amaro C."/>
        </authorList>
    </citation>
    <scope>NUCLEOTIDE SEQUENCE</scope>
</reference>
<reference evidence="1" key="1">
    <citation type="submission" date="2014-11" db="EMBL/GenBank/DDBJ databases">
        <authorList>
            <person name="Amaro Gonzalez C."/>
        </authorList>
    </citation>
    <scope>NUCLEOTIDE SEQUENCE</scope>
</reference>
<protein>
    <submittedName>
        <fullName evidence="1">Uncharacterized protein</fullName>
    </submittedName>
</protein>
<evidence type="ECO:0000313" key="1">
    <source>
        <dbReference type="EMBL" id="JAH01479.1"/>
    </source>
</evidence>
<dbReference type="AlphaFoldDB" id="A0A0E9PAE2"/>
<name>A0A0E9PAE2_ANGAN</name>
<accession>A0A0E9PAE2</accession>
<dbReference type="EMBL" id="GBXM01107098">
    <property type="protein sequence ID" value="JAH01479.1"/>
    <property type="molecule type" value="Transcribed_RNA"/>
</dbReference>
<proteinExistence type="predicted"/>
<organism evidence="1">
    <name type="scientific">Anguilla anguilla</name>
    <name type="common">European freshwater eel</name>
    <name type="synonym">Muraena anguilla</name>
    <dbReference type="NCBI Taxonomy" id="7936"/>
    <lineage>
        <taxon>Eukaryota</taxon>
        <taxon>Metazoa</taxon>
        <taxon>Chordata</taxon>
        <taxon>Craniata</taxon>
        <taxon>Vertebrata</taxon>
        <taxon>Euteleostomi</taxon>
        <taxon>Actinopterygii</taxon>
        <taxon>Neopterygii</taxon>
        <taxon>Teleostei</taxon>
        <taxon>Anguilliformes</taxon>
        <taxon>Anguillidae</taxon>
        <taxon>Anguilla</taxon>
    </lineage>
</organism>
<sequence>MFLLSGIIYYYEAVKLQPGCRHTRILKSKLG</sequence>